<comment type="caution">
    <text evidence="7">Lacks conserved residue(s) required for the propagation of feature annotation.</text>
</comment>
<feature type="transmembrane region" description="Helical" evidence="7">
    <location>
        <begin position="89"/>
        <end position="110"/>
    </location>
</feature>
<reference evidence="9 10" key="1">
    <citation type="journal article" date="2018" name="Nat. Ecol. Evol.">
        <title>Pezizomycetes genomes reveal the molecular basis of ectomycorrhizal truffle lifestyle.</title>
        <authorList>
            <person name="Murat C."/>
            <person name="Payen T."/>
            <person name="Noel B."/>
            <person name="Kuo A."/>
            <person name="Morin E."/>
            <person name="Chen J."/>
            <person name="Kohler A."/>
            <person name="Krizsan K."/>
            <person name="Balestrini R."/>
            <person name="Da Silva C."/>
            <person name="Montanini B."/>
            <person name="Hainaut M."/>
            <person name="Levati E."/>
            <person name="Barry K.W."/>
            <person name="Belfiori B."/>
            <person name="Cichocki N."/>
            <person name="Clum A."/>
            <person name="Dockter R.B."/>
            <person name="Fauchery L."/>
            <person name="Guy J."/>
            <person name="Iotti M."/>
            <person name="Le Tacon F."/>
            <person name="Lindquist E.A."/>
            <person name="Lipzen A."/>
            <person name="Malagnac F."/>
            <person name="Mello A."/>
            <person name="Molinier V."/>
            <person name="Miyauchi S."/>
            <person name="Poulain J."/>
            <person name="Riccioni C."/>
            <person name="Rubini A."/>
            <person name="Sitrit Y."/>
            <person name="Splivallo R."/>
            <person name="Traeger S."/>
            <person name="Wang M."/>
            <person name="Zifcakova L."/>
            <person name="Wipf D."/>
            <person name="Zambonelli A."/>
            <person name="Paolocci F."/>
            <person name="Nowrousian M."/>
            <person name="Ottonello S."/>
            <person name="Baldrian P."/>
            <person name="Spatafora J.W."/>
            <person name="Henrissat B."/>
            <person name="Nagy L.G."/>
            <person name="Aury J.M."/>
            <person name="Wincker P."/>
            <person name="Grigoriev I.V."/>
            <person name="Bonfante P."/>
            <person name="Martin F.M."/>
        </authorList>
    </citation>
    <scope>NUCLEOTIDE SEQUENCE [LARGE SCALE GENOMIC DNA]</scope>
    <source>
        <strain evidence="9 10">120613-1</strain>
    </source>
</reference>
<dbReference type="PANTHER" id="PTHR10981">
    <property type="entry name" value="BATTENIN"/>
    <property type="match status" value="1"/>
</dbReference>
<protein>
    <recommendedName>
        <fullName evidence="7">Protein BTN</fullName>
    </recommendedName>
</protein>
<dbReference type="OrthoDB" id="5965864at2759"/>
<feature type="region of interest" description="Disordered" evidence="8">
    <location>
        <begin position="469"/>
        <end position="492"/>
    </location>
</feature>
<evidence type="ECO:0000256" key="5">
    <source>
        <dbReference type="ARBA" id="ARBA00022989"/>
    </source>
</evidence>
<dbReference type="GO" id="GO:0005774">
    <property type="term" value="C:vacuolar membrane"/>
    <property type="evidence" value="ECO:0007669"/>
    <property type="project" value="UniProtKB-SubCell"/>
</dbReference>
<dbReference type="PRINTS" id="PR01315">
    <property type="entry name" value="BATTENIN"/>
</dbReference>
<evidence type="ECO:0000256" key="1">
    <source>
        <dbReference type="ARBA" id="ARBA00004127"/>
    </source>
</evidence>
<organism evidence="9 10">
    <name type="scientific">Choiromyces venosus 120613-1</name>
    <dbReference type="NCBI Taxonomy" id="1336337"/>
    <lineage>
        <taxon>Eukaryota</taxon>
        <taxon>Fungi</taxon>
        <taxon>Dikarya</taxon>
        <taxon>Ascomycota</taxon>
        <taxon>Pezizomycotina</taxon>
        <taxon>Pezizomycetes</taxon>
        <taxon>Pezizales</taxon>
        <taxon>Tuberaceae</taxon>
        <taxon>Choiromyces</taxon>
    </lineage>
</organism>
<proteinExistence type="inferred from homology"/>
<dbReference type="EMBL" id="ML120353">
    <property type="protein sequence ID" value="RPB05369.1"/>
    <property type="molecule type" value="Genomic_DNA"/>
</dbReference>
<evidence type="ECO:0000256" key="4">
    <source>
        <dbReference type="ARBA" id="ARBA00022970"/>
    </source>
</evidence>
<name>A0A3N4K7N7_9PEZI</name>
<keyword evidence="10" id="KW-1185">Reference proteome</keyword>
<evidence type="ECO:0000256" key="6">
    <source>
        <dbReference type="ARBA" id="ARBA00023136"/>
    </source>
</evidence>
<evidence type="ECO:0000313" key="9">
    <source>
        <dbReference type="EMBL" id="RPB05369.1"/>
    </source>
</evidence>
<evidence type="ECO:0000256" key="2">
    <source>
        <dbReference type="ARBA" id="ARBA00022448"/>
    </source>
</evidence>
<keyword evidence="2" id="KW-0813">Transport</keyword>
<evidence type="ECO:0000256" key="3">
    <source>
        <dbReference type="ARBA" id="ARBA00022692"/>
    </source>
</evidence>
<evidence type="ECO:0000313" key="10">
    <source>
        <dbReference type="Proteomes" id="UP000276215"/>
    </source>
</evidence>
<keyword evidence="6 7" id="KW-0472">Membrane</keyword>
<dbReference type="AlphaFoldDB" id="A0A3N4K7N7"/>
<dbReference type="GO" id="GO:0012505">
    <property type="term" value="C:endomembrane system"/>
    <property type="evidence" value="ECO:0007669"/>
    <property type="project" value="UniProtKB-SubCell"/>
</dbReference>
<comment type="subcellular location">
    <subcellularLocation>
        <location evidence="1">Endomembrane system</location>
        <topology evidence="1">Multi-pass membrane protein</topology>
    </subcellularLocation>
    <subcellularLocation>
        <location evidence="7">Vacuole membrane</location>
        <topology evidence="7">Multi-pass membrane protein</topology>
    </subcellularLocation>
</comment>
<feature type="transmembrane region" description="Helical" evidence="7">
    <location>
        <begin position="247"/>
        <end position="270"/>
    </location>
</feature>
<feature type="compositionally biased region" description="Polar residues" evidence="8">
    <location>
        <begin position="1"/>
        <end position="12"/>
    </location>
</feature>
<dbReference type="Pfam" id="PF02487">
    <property type="entry name" value="CLN3"/>
    <property type="match status" value="1"/>
</dbReference>
<keyword evidence="7" id="KW-0926">Vacuole</keyword>
<dbReference type="Proteomes" id="UP000276215">
    <property type="component" value="Unassembled WGS sequence"/>
</dbReference>
<sequence>MPRTDSPPQSSVGEKGPSRGILSRNVNSRSRIFQLQQQKQQQQGPIKSPVMYDTFRPKRRKMDIPAANRGSKSKERDGRGSGGFLPAQALLFLSFWLFGTLVTMQFGYFVVRAANDLVGNSAPPGLILFAYPAFGSYPFFRPVYQVPRFLFLVLLIYISPCPDHSRIHTPGGISRPGTPGPGTATKVSQEINYAARLTVCATASFLGLQLLPWSDSVGIRMLGISLASLSSNLATRYPAMISQSFGGYAAGSGAAGLIGSFAYTVLTTSFAVSPKVLSGIGVVPTVMLFAYFFLLPSFVEVERAAAASGARDVPPIEESTGGNLIGDLKLGDKLRLVRPMIWGDMAPLAIMMFLENNPPRFLPIPYTTYQFAIFGRTPITLFRLPGGNSRSSYAYWSLCAVEGTCFISLLAQGRSMVAPVLTKLASENPDNNILFSPTCNTYWRVSKPLPSTVWTALDSARIKRARRNFETQEEGVPAPLLNATPGGSRRRSQEGEAAVREFLISTIALPDTLAIMFASVVQGGMELCRAER</sequence>
<dbReference type="GO" id="GO:0006865">
    <property type="term" value="P:amino acid transport"/>
    <property type="evidence" value="ECO:0007669"/>
    <property type="project" value="UniProtKB-KW"/>
</dbReference>
<evidence type="ECO:0000256" key="8">
    <source>
        <dbReference type="SAM" id="MobiDB-lite"/>
    </source>
</evidence>
<keyword evidence="5 7" id="KW-1133">Transmembrane helix</keyword>
<feature type="region of interest" description="Disordered" evidence="8">
    <location>
        <begin position="1"/>
        <end position="23"/>
    </location>
</feature>
<keyword evidence="3 7" id="KW-0812">Transmembrane</keyword>
<feature type="transmembrane region" description="Helical" evidence="7">
    <location>
        <begin position="122"/>
        <end position="140"/>
    </location>
</feature>
<comment type="similarity">
    <text evidence="7">Belongs to the battenin family.</text>
</comment>
<accession>A0A3N4K7N7</accession>
<evidence type="ECO:0000256" key="7">
    <source>
        <dbReference type="RuleBase" id="RU361113"/>
    </source>
</evidence>
<dbReference type="PANTHER" id="PTHR10981:SF0">
    <property type="entry name" value="BATTENIN"/>
    <property type="match status" value="1"/>
</dbReference>
<dbReference type="InterPro" id="IPR003492">
    <property type="entry name" value="Battenin_disease_Cln3"/>
</dbReference>
<gene>
    <name evidence="9" type="ORF">L873DRAFT_1832630</name>
</gene>
<feature type="transmembrane region" description="Helical" evidence="7">
    <location>
        <begin position="276"/>
        <end position="294"/>
    </location>
</feature>
<keyword evidence="4" id="KW-0029">Amino-acid transport</keyword>
<dbReference type="GO" id="GO:0051453">
    <property type="term" value="P:regulation of intracellular pH"/>
    <property type="evidence" value="ECO:0007669"/>
    <property type="project" value="TreeGrafter"/>
</dbReference>